<gene>
    <name evidence="1" type="ORF">SAMN04487894_11391</name>
</gene>
<keyword evidence="2" id="KW-1185">Reference proteome</keyword>
<dbReference type="Proteomes" id="UP000198757">
    <property type="component" value="Unassembled WGS sequence"/>
</dbReference>
<dbReference type="AlphaFoldDB" id="A0A1G6XKW5"/>
<sequence>MLVIAGFSWQFEPAKTQSIRQHILAGCDVDMIFDHIMAELSYDVTATDNSGYGMTEVHQKDVTYDNRVHSFAALVHIATKRDYKKSICYEFLGELNSLKGLRYPLKERKAVYI</sequence>
<organism evidence="1 2">
    <name type="scientific">Niabella drilacis (strain DSM 25811 / CCM 8410 / CCUG 62505 / LMG 26954 / E90)</name>
    <dbReference type="NCBI Taxonomy" id="1285928"/>
    <lineage>
        <taxon>Bacteria</taxon>
        <taxon>Pseudomonadati</taxon>
        <taxon>Bacteroidota</taxon>
        <taxon>Chitinophagia</taxon>
        <taxon>Chitinophagales</taxon>
        <taxon>Chitinophagaceae</taxon>
        <taxon>Niabella</taxon>
    </lineage>
</organism>
<evidence type="ECO:0000313" key="1">
    <source>
        <dbReference type="EMBL" id="SDD78045.1"/>
    </source>
</evidence>
<evidence type="ECO:0000313" key="2">
    <source>
        <dbReference type="Proteomes" id="UP000198757"/>
    </source>
</evidence>
<reference evidence="2" key="1">
    <citation type="submission" date="2016-10" db="EMBL/GenBank/DDBJ databases">
        <authorList>
            <person name="Varghese N."/>
            <person name="Submissions S."/>
        </authorList>
    </citation>
    <scope>NUCLEOTIDE SEQUENCE [LARGE SCALE GENOMIC DNA]</scope>
    <source>
        <strain evidence="2">DSM 25811 / CCM 8410 / LMG 26954 / E90</strain>
    </source>
</reference>
<dbReference type="EMBL" id="FMZO01000013">
    <property type="protein sequence ID" value="SDD78045.1"/>
    <property type="molecule type" value="Genomic_DNA"/>
</dbReference>
<accession>A0A1G6XKW5</accession>
<dbReference type="STRING" id="1285928.SAMN04487894_11391"/>
<proteinExistence type="predicted"/>
<protein>
    <submittedName>
        <fullName evidence="1">Uncharacterized protein</fullName>
    </submittedName>
</protein>
<name>A0A1G6XKW5_NIADE</name>